<dbReference type="Gene3D" id="3.80.10.10">
    <property type="entry name" value="Ribonuclease Inhibitor"/>
    <property type="match status" value="1"/>
</dbReference>
<dbReference type="InterPro" id="IPR000488">
    <property type="entry name" value="Death_dom"/>
</dbReference>
<evidence type="ECO:0000256" key="3">
    <source>
        <dbReference type="SAM" id="Phobius"/>
    </source>
</evidence>
<dbReference type="InterPro" id="IPR001611">
    <property type="entry name" value="Leu-rich_rpt"/>
</dbReference>
<dbReference type="Proteomes" id="UP000264820">
    <property type="component" value="Unplaced"/>
</dbReference>
<evidence type="ECO:0000256" key="2">
    <source>
        <dbReference type="ARBA" id="ARBA00022737"/>
    </source>
</evidence>
<feature type="transmembrane region" description="Helical" evidence="3">
    <location>
        <begin position="566"/>
        <end position="589"/>
    </location>
</feature>
<dbReference type="STRING" id="109280.ENSHCOP00000028177"/>
<keyword evidence="2" id="KW-0677">Repeat</keyword>
<dbReference type="SUPFAM" id="SSF52047">
    <property type="entry name" value="RNI-like"/>
    <property type="match status" value="1"/>
</dbReference>
<dbReference type="SUPFAM" id="SSF47986">
    <property type="entry name" value="DEATH domain"/>
    <property type="match status" value="1"/>
</dbReference>
<dbReference type="InterPro" id="IPR003591">
    <property type="entry name" value="Leu-rich_rpt_typical-subtyp"/>
</dbReference>
<dbReference type="PANTHER" id="PTHR45752">
    <property type="entry name" value="LEUCINE-RICH REPEAT-CONTAINING"/>
    <property type="match status" value="1"/>
</dbReference>
<dbReference type="PROSITE" id="PS51450">
    <property type="entry name" value="LRR"/>
    <property type="match status" value="2"/>
</dbReference>
<dbReference type="GO" id="GO:0007165">
    <property type="term" value="P:signal transduction"/>
    <property type="evidence" value="ECO:0007669"/>
    <property type="project" value="InterPro"/>
</dbReference>
<keyword evidence="3" id="KW-0812">Transmembrane</keyword>
<evidence type="ECO:0000313" key="7">
    <source>
        <dbReference type="Proteomes" id="UP000264820"/>
    </source>
</evidence>
<feature type="domain" description="ZU5" evidence="5">
    <location>
        <begin position="443"/>
        <end position="575"/>
    </location>
</feature>
<keyword evidence="1" id="KW-0433">Leucine-rich repeat</keyword>
<dbReference type="GeneTree" id="ENSGT00940000166188"/>
<dbReference type="PROSITE" id="PS51145">
    <property type="entry name" value="ZU5"/>
    <property type="match status" value="1"/>
</dbReference>
<dbReference type="AlphaFoldDB" id="A0A3Q3EC37"/>
<evidence type="ECO:0000259" key="5">
    <source>
        <dbReference type="PROSITE" id="PS51145"/>
    </source>
</evidence>
<dbReference type="Gene3D" id="2.60.220.30">
    <property type="match status" value="2"/>
</dbReference>
<dbReference type="FunFam" id="3.80.10.10:FF:001086">
    <property type="entry name" value="P53-induced death domain protein 1"/>
    <property type="match status" value="1"/>
</dbReference>
<dbReference type="Pfam" id="PF00531">
    <property type="entry name" value="Death"/>
    <property type="match status" value="1"/>
</dbReference>
<dbReference type="SMART" id="SM00369">
    <property type="entry name" value="LRR_TYP"/>
    <property type="match status" value="6"/>
</dbReference>
<keyword evidence="3" id="KW-0472">Membrane</keyword>
<dbReference type="Ensembl" id="ENSHCOT00000028647.1">
    <property type="protein sequence ID" value="ENSHCOP00000028177.1"/>
    <property type="gene ID" value="ENSHCOG00000020666.1"/>
</dbReference>
<dbReference type="InterPro" id="IPR050715">
    <property type="entry name" value="LRR-SigEffector_domain"/>
</dbReference>
<dbReference type="PROSITE" id="PS50017">
    <property type="entry name" value="DEATH_DOMAIN"/>
    <property type="match status" value="1"/>
</dbReference>
<evidence type="ECO:0000259" key="4">
    <source>
        <dbReference type="PROSITE" id="PS50017"/>
    </source>
</evidence>
<dbReference type="Gene3D" id="1.10.533.10">
    <property type="entry name" value="Death Domain, Fas"/>
    <property type="match status" value="1"/>
</dbReference>
<dbReference type="FunFam" id="2.60.220.30:FF:000011">
    <property type="entry name" value="P53-induced death domain protein 1"/>
    <property type="match status" value="1"/>
</dbReference>
<feature type="domain" description="Death" evidence="4">
    <location>
        <begin position="741"/>
        <end position="827"/>
    </location>
</feature>
<proteinExistence type="predicted"/>
<dbReference type="InterPro" id="IPR000906">
    <property type="entry name" value="ZU5_dom"/>
</dbReference>
<reference evidence="6" key="2">
    <citation type="submission" date="2025-09" db="UniProtKB">
        <authorList>
            <consortium name="Ensembl"/>
        </authorList>
    </citation>
    <scope>IDENTIFICATION</scope>
</reference>
<dbReference type="Pfam" id="PF23598">
    <property type="entry name" value="LRR_14"/>
    <property type="match status" value="1"/>
</dbReference>
<keyword evidence="3" id="KW-1133">Transmembrane helix</keyword>
<name>A0A3Q3EC37_HIPCM</name>
<dbReference type="InterPro" id="IPR032675">
    <property type="entry name" value="LRR_dom_sf"/>
</dbReference>
<dbReference type="Pfam" id="PF00791">
    <property type="entry name" value="ZU5"/>
    <property type="match status" value="1"/>
</dbReference>
<accession>A0A3Q3EC37</accession>
<dbReference type="FunFam" id="1.10.533.10:FF:000088">
    <property type="entry name" value="P53-induced death domain protein 1"/>
    <property type="match status" value="1"/>
</dbReference>
<evidence type="ECO:0000256" key="1">
    <source>
        <dbReference type="ARBA" id="ARBA00022614"/>
    </source>
</evidence>
<keyword evidence="7" id="KW-1185">Reference proteome</keyword>
<organism evidence="6 7">
    <name type="scientific">Hippocampus comes</name>
    <name type="common">Tiger tail seahorse</name>
    <dbReference type="NCBI Taxonomy" id="109280"/>
    <lineage>
        <taxon>Eukaryota</taxon>
        <taxon>Metazoa</taxon>
        <taxon>Chordata</taxon>
        <taxon>Craniata</taxon>
        <taxon>Vertebrata</taxon>
        <taxon>Euteleostomi</taxon>
        <taxon>Actinopterygii</taxon>
        <taxon>Neopterygii</taxon>
        <taxon>Teleostei</taxon>
        <taxon>Neoteleostei</taxon>
        <taxon>Acanthomorphata</taxon>
        <taxon>Syngnathiaria</taxon>
        <taxon>Syngnathiformes</taxon>
        <taxon>Syngnathoidei</taxon>
        <taxon>Syngnathidae</taxon>
        <taxon>Hippocampus</taxon>
    </lineage>
</organism>
<dbReference type="PANTHER" id="PTHR45752:SF44">
    <property type="entry name" value="P53-INDUCED DEATH DOMAIN-CONTAINING PROTEIN 1"/>
    <property type="match status" value="1"/>
</dbReference>
<evidence type="ECO:0000313" key="6">
    <source>
        <dbReference type="Ensembl" id="ENSHCOP00000028177.1"/>
    </source>
</evidence>
<sequence length="855" mass="94470">MDTCNPSISSLSSSSFSSVLCLTPPLPPSVELSAVLTDTRLTLDVYLGGAAALALLWGSIPGHLKGLRYLRLGSEDKPALEGALCVLPHLTELHSLAIRGRCVYDAQGNPLPGLLTTLPNSLNSLCLLVHVDLSFNQLSVLPSCLLSLPSLSALLLCHNCFSELPPNIGQLSSLTYLSLIGNKLVSLPASLGQLKELQTLDVSDNLLEELPNEIGSLGELKKLELSHNKLKRLPETMGSLRSLRELFIFSNELHFIPPCLNDLPLLKIDVRDNPLGQPPTPPPLPLATGEQANSHPSVNVFLPDEAEPNIPELHLLFNQFSVTSAGCHVFLPGGTQLLFPPGCLQSPTILEWAERRPQRKWVLLEEHDILLSRPLELRPHGITFLKTKLSLQPVEVCMAHHRKKWKEAVVRKYDGTSWNTLPTSLACCSVSQFSWFIVVARPVRDSCSVSPAGAFLVSSADPRVKLIFPPDSTSQTRTITLQVVTELLSEVQALCADPQASVSPLLCLSQTPSMHFLQPVKVQVPLPPGVTGHTVDKSCLYLLHGDPTAQTWTDITSQVSLYVTHLYAIFYITHFSWLVFVLVFAWYWITGQWTLLRFYRVQSLSEQYDGPQPSDLCDLLEGEQFFAGFERGLDICTDRPDCVGGRLCFVFYSNLKNLKEVYISPAKGLRAPVRGEVSFYRGDIPSGLPEEVVRKRKGHDSQWLATLPLRLPALDADNKYIPEELQLPPLNLGDPESGYLTEANLLSISLQIGQDWRVIGINLGLSYQELDRIQYKYRDNLGALVLDMLFHWAQGQKSAGPGAVSRLTAAMIESGRRDLADELEDIVSLGKQKYTESLRRVGLEAEGQPLCESHQ</sequence>
<dbReference type="SMART" id="SM00364">
    <property type="entry name" value="LRR_BAC"/>
    <property type="match status" value="3"/>
</dbReference>
<reference evidence="6" key="1">
    <citation type="submission" date="2025-08" db="UniProtKB">
        <authorList>
            <consortium name="Ensembl"/>
        </authorList>
    </citation>
    <scope>IDENTIFICATION</scope>
</reference>
<dbReference type="InterPro" id="IPR055414">
    <property type="entry name" value="LRR_R13L4/SHOC2-like"/>
</dbReference>
<protein>
    <submittedName>
        <fullName evidence="6">P53-induced death domain protein 1</fullName>
    </submittedName>
</protein>
<dbReference type="InterPro" id="IPR011029">
    <property type="entry name" value="DEATH-like_dom_sf"/>
</dbReference>
<dbReference type="OMA" id="YPGGCHR"/>